<sequence length="30" mass="3415">MISYHKILKINIKISGARALLQAPDLQHKN</sequence>
<protein>
    <submittedName>
        <fullName evidence="1">Uncharacterized protein</fullName>
    </submittedName>
</protein>
<name>A0A8S5LG04_9CAUD</name>
<proteinExistence type="predicted"/>
<evidence type="ECO:0000313" key="1">
    <source>
        <dbReference type="EMBL" id="DAD68874.1"/>
    </source>
</evidence>
<organism evidence="1">
    <name type="scientific">Siphoviridae sp. ctbrg2</name>
    <dbReference type="NCBI Taxonomy" id="2823589"/>
    <lineage>
        <taxon>Viruses</taxon>
        <taxon>Duplodnaviria</taxon>
        <taxon>Heunggongvirae</taxon>
        <taxon>Uroviricota</taxon>
        <taxon>Caudoviricetes</taxon>
    </lineage>
</organism>
<reference evidence="1" key="1">
    <citation type="journal article" date="2021" name="Proc. Natl. Acad. Sci. U.S.A.">
        <title>A Catalog of Tens of Thousands of Viruses from Human Metagenomes Reveals Hidden Associations with Chronic Diseases.</title>
        <authorList>
            <person name="Tisza M.J."/>
            <person name="Buck C.B."/>
        </authorList>
    </citation>
    <scope>NUCLEOTIDE SEQUENCE</scope>
    <source>
        <strain evidence="1">Ctbrg2</strain>
    </source>
</reference>
<accession>A0A8S5LG04</accession>
<dbReference type="EMBL" id="BK014711">
    <property type="protein sequence ID" value="DAD68874.1"/>
    <property type="molecule type" value="Genomic_DNA"/>
</dbReference>